<accession>A0ABR1ANJ5</accession>
<name>A0ABR1ANJ5_POLSC</name>
<evidence type="ECO:0000259" key="3">
    <source>
        <dbReference type="PROSITE" id="PS50003"/>
    </source>
</evidence>
<feature type="compositionally biased region" description="Low complexity" evidence="2">
    <location>
        <begin position="1029"/>
        <end position="1039"/>
    </location>
</feature>
<evidence type="ECO:0000259" key="4">
    <source>
        <dbReference type="PROSITE" id="PS50020"/>
    </source>
</evidence>
<evidence type="ECO:0000256" key="2">
    <source>
        <dbReference type="SAM" id="MobiDB-lite"/>
    </source>
</evidence>
<dbReference type="PANTHER" id="PTHR23176">
    <property type="entry name" value="RHO/RAC/CDC GTPASE-ACTIVATING PROTEIN"/>
    <property type="match status" value="1"/>
</dbReference>
<feature type="region of interest" description="Disordered" evidence="2">
    <location>
        <begin position="407"/>
        <end position="435"/>
    </location>
</feature>
<dbReference type="Pfam" id="PF00620">
    <property type="entry name" value="RhoGAP"/>
    <property type="match status" value="1"/>
</dbReference>
<feature type="region of interest" description="Disordered" evidence="2">
    <location>
        <begin position="1020"/>
        <end position="1048"/>
    </location>
</feature>
<dbReference type="PROSITE" id="PS50238">
    <property type="entry name" value="RHOGAP"/>
    <property type="match status" value="1"/>
</dbReference>
<organism evidence="6 7">
    <name type="scientific">Polyplax serrata</name>
    <name type="common">Common mouse louse</name>
    <dbReference type="NCBI Taxonomy" id="468196"/>
    <lineage>
        <taxon>Eukaryota</taxon>
        <taxon>Metazoa</taxon>
        <taxon>Ecdysozoa</taxon>
        <taxon>Arthropoda</taxon>
        <taxon>Hexapoda</taxon>
        <taxon>Insecta</taxon>
        <taxon>Pterygota</taxon>
        <taxon>Neoptera</taxon>
        <taxon>Paraneoptera</taxon>
        <taxon>Psocodea</taxon>
        <taxon>Troctomorpha</taxon>
        <taxon>Phthiraptera</taxon>
        <taxon>Anoplura</taxon>
        <taxon>Polyplacidae</taxon>
        <taxon>Polyplax</taxon>
    </lineage>
</organism>
<feature type="compositionally biased region" description="Polar residues" evidence="2">
    <location>
        <begin position="416"/>
        <end position="432"/>
    </location>
</feature>
<dbReference type="InterPro" id="IPR000198">
    <property type="entry name" value="RhoGAP_dom"/>
</dbReference>
<evidence type="ECO:0000313" key="6">
    <source>
        <dbReference type="EMBL" id="KAK6624055.1"/>
    </source>
</evidence>
<reference evidence="6 7" key="1">
    <citation type="submission" date="2023-09" db="EMBL/GenBank/DDBJ databases">
        <title>Genomes of two closely related lineages of the louse Polyplax serrata with different host specificities.</title>
        <authorList>
            <person name="Martinu J."/>
            <person name="Tarabai H."/>
            <person name="Stefka J."/>
            <person name="Hypsa V."/>
        </authorList>
    </citation>
    <scope>NUCLEOTIDE SEQUENCE [LARGE SCALE GENOMIC DNA]</scope>
    <source>
        <strain evidence="6">98ZLc_SE</strain>
    </source>
</reference>
<feature type="domain" description="WW" evidence="4">
    <location>
        <begin position="796"/>
        <end position="823"/>
    </location>
</feature>
<gene>
    <name evidence="6" type="ORF">RUM44_010913</name>
</gene>
<feature type="region of interest" description="Disordered" evidence="2">
    <location>
        <begin position="83"/>
        <end position="103"/>
    </location>
</feature>
<dbReference type="InterPro" id="IPR050729">
    <property type="entry name" value="Rho-GAP"/>
</dbReference>
<dbReference type="InterPro" id="IPR008936">
    <property type="entry name" value="Rho_GTPase_activation_prot"/>
</dbReference>
<keyword evidence="1" id="KW-0343">GTPase activation</keyword>
<evidence type="ECO:0000256" key="1">
    <source>
        <dbReference type="ARBA" id="ARBA00022468"/>
    </source>
</evidence>
<evidence type="ECO:0008006" key="8">
    <source>
        <dbReference type="Google" id="ProtNLM"/>
    </source>
</evidence>
<proteinExistence type="predicted"/>
<dbReference type="PANTHER" id="PTHR23176:SF129">
    <property type="entry name" value="RHO GTPASE ACTIVATING PROTEIN AT 16F, ISOFORM E-RELATED"/>
    <property type="match status" value="1"/>
</dbReference>
<feature type="domain" description="PH" evidence="3">
    <location>
        <begin position="906"/>
        <end position="1018"/>
    </location>
</feature>
<evidence type="ECO:0000313" key="7">
    <source>
        <dbReference type="Proteomes" id="UP001359485"/>
    </source>
</evidence>
<dbReference type="SUPFAM" id="SSF48350">
    <property type="entry name" value="GTPase activation domain, GAP"/>
    <property type="match status" value="1"/>
</dbReference>
<dbReference type="Gene3D" id="1.10.555.10">
    <property type="entry name" value="Rho GTPase activation protein"/>
    <property type="match status" value="1"/>
</dbReference>
<dbReference type="Proteomes" id="UP001359485">
    <property type="component" value="Unassembled WGS sequence"/>
</dbReference>
<dbReference type="SMART" id="SM00324">
    <property type="entry name" value="RhoGAP"/>
    <property type="match status" value="1"/>
</dbReference>
<keyword evidence="7" id="KW-1185">Reference proteome</keyword>
<dbReference type="InterPro" id="IPR001849">
    <property type="entry name" value="PH_domain"/>
</dbReference>
<dbReference type="Pfam" id="PF15410">
    <property type="entry name" value="PH_9"/>
    <property type="match status" value="1"/>
</dbReference>
<dbReference type="InterPro" id="IPR001202">
    <property type="entry name" value="WW_dom"/>
</dbReference>
<feature type="domain" description="Rho-GAP" evidence="5">
    <location>
        <begin position="1158"/>
        <end position="1347"/>
    </location>
</feature>
<dbReference type="EMBL" id="JAWJWF010000046">
    <property type="protein sequence ID" value="KAK6624055.1"/>
    <property type="molecule type" value="Genomic_DNA"/>
</dbReference>
<dbReference type="Gene3D" id="2.30.29.30">
    <property type="entry name" value="Pleckstrin-homology domain (PH domain)/Phosphotyrosine-binding domain (PTB)"/>
    <property type="match status" value="1"/>
</dbReference>
<feature type="region of interest" description="Disordered" evidence="2">
    <location>
        <begin position="533"/>
        <end position="559"/>
    </location>
</feature>
<dbReference type="InterPro" id="IPR011993">
    <property type="entry name" value="PH-like_dom_sf"/>
</dbReference>
<evidence type="ECO:0000259" key="5">
    <source>
        <dbReference type="PROSITE" id="PS50238"/>
    </source>
</evidence>
<feature type="compositionally biased region" description="Polar residues" evidence="2">
    <location>
        <begin position="93"/>
        <end position="103"/>
    </location>
</feature>
<dbReference type="InterPro" id="IPR041681">
    <property type="entry name" value="PH_9"/>
</dbReference>
<dbReference type="PROSITE" id="PS50003">
    <property type="entry name" value="PH_DOMAIN"/>
    <property type="match status" value="1"/>
</dbReference>
<dbReference type="PROSITE" id="PS50020">
    <property type="entry name" value="WW_DOMAIN_2"/>
    <property type="match status" value="1"/>
</dbReference>
<feature type="compositionally biased region" description="Basic residues" evidence="2">
    <location>
        <begin position="292"/>
        <end position="303"/>
    </location>
</feature>
<comment type="caution">
    <text evidence="6">The sequence shown here is derived from an EMBL/GenBank/DDBJ whole genome shotgun (WGS) entry which is preliminary data.</text>
</comment>
<dbReference type="SMART" id="SM00233">
    <property type="entry name" value="PH"/>
    <property type="match status" value="1"/>
</dbReference>
<dbReference type="SUPFAM" id="SSF50729">
    <property type="entry name" value="PH domain-like"/>
    <property type="match status" value="1"/>
</dbReference>
<dbReference type="CDD" id="cd13233">
    <property type="entry name" value="PH_ARHGAP9-like"/>
    <property type="match status" value="1"/>
</dbReference>
<sequence>MSEKKINCIPLCVAIWLQDIRYVTEEYDEFIGKGSSSLDVHSSNDSIYDNVNGSDWDANKGKNNAEEENKFCTSVTEVSCDEKSNDQKRKTRYGSSTWPPRRVSTINHSSQERMLEHLLGKETGVHLKDAIREEEVKLNWLRDQLKLIGRVMSLSDAIYGKEFAVFAGQEDKKPGSRVAFMSNLLAIYRERHTQESFWSVLNGETKDGKFSSREELVGDIVSGLKEEIINLENRMTRICDSLRGNHFVTANDGFKCSELRQSKRSILPNSQTPGEPVILDGGLLAKKPPSCPKRKTNNKRKSNQKQTYWPGIPSHGRRKMNFTRGKGIATRTGQWKTKETNSVGNSIRGEKDKHELSPCDFLEAATINDEDDVRDRATSMKPLPFPLLNPELEYEINELLMMQRVTESSKTRRRIQSTPTTSFMDKSNNGVGSSAKGIPKVLLPVHHDNSLMESRMTDWEKILNEISDDAVDDESKNRVKQFLKDKFEKSANYQEEPKLSVKVRRDIIIDWENTYENEPVVLEGKSVLPRSSRDVHVKNNGRGAGRSAETENSTSADSTCRCLKPGPETLTVSDSCTKSDDICLNSALSDEFTEDVPKQTNSGWEISRKTCGGPLNDRLNSFSDVDSEIFEATNCTTSSNENVSAKSVNFNRSPTQTEEDNTNQKVYVSVLQHTFSTSDGTTGGVNSDEELVPSAEGNSIDDSVFVNKTVECINKRGWKSASENDLLNNFGNKLGFRAKRSRSLYLFPEVPPGVERVKAQKRQLKESIASDVYDWMSGIRGLVFEEDRLHAGDDEWVLSFDSEERAYFFEETSKKSLWALPDYSSDNSKSEFPFSIQRSATESAIGNETGVKLRQSKDGDKISRISGSARSSKTQSMLLEPKYDISANNGNKTYSMPRHLSKVFGEIIHVGVLNKTKILDGGKKLRKNWTPAFVVLNESYLFFFKDAKSFQNMKNVLSPSNNHMCLSLQGAVIEKGDKISSRKNVYKISCSDNTDVLIQTDKTVDAEDWFREINTVIQSLPPDPSTANSSPPSDLSSPSKVGRTKSLKEITQSPKGFIRVRSDAKQVAVAQTLYGKIQSRTVEDILYTQILNPDEHIEFLSNHVFRSKESGSMEDLNSTPEDRQNKIKAKLRKFFIRRPTVDSLKKKGIWKDEPVFGCSLEQITKNRNPRVPIFVEKCIECIESKEENMKTDGLYRASGNLSQVQKIRLEVDQNNLNIMKDEEDVHVLTGSLKLFFRELKEPLIPSKQLEPALLATDKQMRKERIKDFQKIVKTLPTPNHDTLKFLLQHLLRVKEYHKFNRMNINNLAIVFGPTLMWPEQESANMALELMQQNVVIECLLKEFHEIFT</sequence>
<protein>
    <recommendedName>
        <fullName evidence="8">Rho GTPase-activating protein 15</fullName>
    </recommendedName>
</protein>
<feature type="region of interest" description="Disordered" evidence="2">
    <location>
        <begin position="266"/>
        <end position="320"/>
    </location>
</feature>